<protein>
    <submittedName>
        <fullName evidence="3">GNAT family N-acetyltransferase</fullName>
    </submittedName>
</protein>
<comment type="caution">
    <text evidence="3">The sequence shown here is derived from an EMBL/GenBank/DDBJ whole genome shotgun (WGS) entry which is preliminary data.</text>
</comment>
<keyword evidence="1" id="KW-0046">Antibiotic resistance</keyword>
<dbReference type="RefSeq" id="WP_127056262.1">
    <property type="nucleotide sequence ID" value="NZ_RSCM01000019.1"/>
</dbReference>
<proteinExistence type="predicted"/>
<dbReference type="GO" id="GO:0046677">
    <property type="term" value="P:response to antibiotic"/>
    <property type="evidence" value="ECO:0007669"/>
    <property type="project" value="UniProtKB-KW"/>
</dbReference>
<dbReference type="PANTHER" id="PTHR31438:SF1">
    <property type="entry name" value="LYSINE N-ACYLTRANSFERASE C17G9.06C-RELATED"/>
    <property type="match status" value="1"/>
</dbReference>
<dbReference type="Proteomes" id="UP000276103">
    <property type="component" value="Unassembled WGS sequence"/>
</dbReference>
<feature type="domain" description="N-acetyltransferase" evidence="2">
    <location>
        <begin position="8"/>
        <end position="186"/>
    </location>
</feature>
<evidence type="ECO:0000313" key="4">
    <source>
        <dbReference type="Proteomes" id="UP000276103"/>
    </source>
</evidence>
<dbReference type="PANTHER" id="PTHR31438">
    <property type="entry name" value="LYSINE N-ACYLTRANSFERASE C17G9.06C-RELATED"/>
    <property type="match status" value="1"/>
</dbReference>
<dbReference type="OrthoDB" id="9795206at2"/>
<dbReference type="SUPFAM" id="SSF55729">
    <property type="entry name" value="Acyl-CoA N-acyltransferases (Nat)"/>
    <property type="match status" value="1"/>
</dbReference>
<gene>
    <name evidence="3" type="ORF">DSM107003_44600</name>
</gene>
<evidence type="ECO:0000313" key="3">
    <source>
        <dbReference type="EMBL" id="RUS93404.1"/>
    </source>
</evidence>
<dbReference type="InterPro" id="IPR016181">
    <property type="entry name" value="Acyl_CoA_acyltransferase"/>
</dbReference>
<dbReference type="InterPro" id="IPR000182">
    <property type="entry name" value="GNAT_dom"/>
</dbReference>
<organism evidence="3 4">
    <name type="scientific">Trichormus variabilis SAG 1403-4b</name>
    <dbReference type="NCBI Taxonomy" id="447716"/>
    <lineage>
        <taxon>Bacteria</taxon>
        <taxon>Bacillati</taxon>
        <taxon>Cyanobacteriota</taxon>
        <taxon>Cyanophyceae</taxon>
        <taxon>Nostocales</taxon>
        <taxon>Nostocaceae</taxon>
        <taxon>Trichormus</taxon>
    </lineage>
</organism>
<evidence type="ECO:0000256" key="1">
    <source>
        <dbReference type="ARBA" id="ARBA00023251"/>
    </source>
</evidence>
<evidence type="ECO:0000259" key="2">
    <source>
        <dbReference type="PROSITE" id="PS51186"/>
    </source>
</evidence>
<name>A0A433UHX8_ANAVA</name>
<keyword evidence="4" id="KW-1185">Reference proteome</keyword>
<keyword evidence="3" id="KW-0808">Transferase</keyword>
<sequence>MLIIQNEIMLRPMQDNIYDYELMEKWRTDEQVLKFYGGRDDPHYLEKVIATYQPRIQREEPVIPCIFSYKNQDIGYLQYYCLNQIPEEIRQMYCLENTDNVYGIDLFIGETEYWNQGIGTQVLSSAVEFIFRELQAVRIVIDPSAKNTRAIRCYEKSGFVKIKLLPSYELHEGKYQDCWLMAIDRNKSLHLNKCLTGI</sequence>
<dbReference type="PROSITE" id="PS51186">
    <property type="entry name" value="GNAT"/>
    <property type="match status" value="1"/>
</dbReference>
<dbReference type="Pfam" id="PF13523">
    <property type="entry name" value="Acetyltransf_8"/>
    <property type="match status" value="1"/>
</dbReference>
<dbReference type="EMBL" id="RSCM01000019">
    <property type="protein sequence ID" value="RUS93404.1"/>
    <property type="molecule type" value="Genomic_DNA"/>
</dbReference>
<dbReference type="Gene3D" id="3.40.630.30">
    <property type="match status" value="1"/>
</dbReference>
<reference evidence="3 4" key="1">
    <citation type="journal article" date="2019" name="Genome Biol. Evol.">
        <title>Day and night: Metabolic profiles and evolutionary relationships of six axenic non-marine cyanobacteria.</title>
        <authorList>
            <person name="Will S.E."/>
            <person name="Henke P."/>
            <person name="Boedeker C."/>
            <person name="Huang S."/>
            <person name="Brinkmann H."/>
            <person name="Rohde M."/>
            <person name="Jarek M."/>
            <person name="Friedl T."/>
            <person name="Seufert S."/>
            <person name="Schumacher M."/>
            <person name="Overmann J."/>
            <person name="Neumann-Schaal M."/>
            <person name="Petersen J."/>
        </authorList>
    </citation>
    <scope>NUCLEOTIDE SEQUENCE [LARGE SCALE GENOMIC DNA]</scope>
    <source>
        <strain evidence="3 4">SAG 1403-4b</strain>
    </source>
</reference>
<dbReference type="AlphaFoldDB" id="A0A433UHX8"/>
<accession>A0A433UHX8</accession>
<dbReference type="GO" id="GO:0016410">
    <property type="term" value="F:N-acyltransferase activity"/>
    <property type="evidence" value="ECO:0007669"/>
    <property type="project" value="TreeGrafter"/>
</dbReference>